<accession>A0A562VAR0</accession>
<name>A0A562VAR0_9ACTN</name>
<dbReference type="AlphaFoldDB" id="A0A562VAR0"/>
<evidence type="ECO:0000313" key="2">
    <source>
        <dbReference type="Proteomes" id="UP000321617"/>
    </source>
</evidence>
<dbReference type="RefSeq" id="WP_147132872.1">
    <property type="nucleotide sequence ID" value="NZ_BAABIJ010000001.1"/>
</dbReference>
<reference evidence="1 2" key="1">
    <citation type="journal article" date="2013" name="Stand. Genomic Sci.">
        <title>Genomic Encyclopedia of Type Strains, Phase I: The one thousand microbial genomes (KMG-I) project.</title>
        <authorList>
            <person name="Kyrpides N.C."/>
            <person name="Woyke T."/>
            <person name="Eisen J.A."/>
            <person name="Garrity G."/>
            <person name="Lilburn T.G."/>
            <person name="Beck B.J."/>
            <person name="Whitman W.B."/>
            <person name="Hugenholtz P."/>
            <person name="Klenk H.P."/>
        </authorList>
    </citation>
    <scope>NUCLEOTIDE SEQUENCE [LARGE SCALE GENOMIC DNA]</scope>
    <source>
        <strain evidence="1 2">DSM 45044</strain>
    </source>
</reference>
<evidence type="ECO:0000313" key="1">
    <source>
        <dbReference type="EMBL" id="TWJ14970.1"/>
    </source>
</evidence>
<evidence type="ECO:0008006" key="3">
    <source>
        <dbReference type="Google" id="ProtNLM"/>
    </source>
</evidence>
<protein>
    <recommendedName>
        <fullName evidence="3">DUF1579 domain-containing protein</fullName>
    </recommendedName>
</protein>
<dbReference type="Proteomes" id="UP000321617">
    <property type="component" value="Unassembled WGS sequence"/>
</dbReference>
<sequence>MTHPMLTRLEPFIGRWNLSVPGMPATEAYTDFSWIEGGAFMRQESRVDAEGWPQGVLIIGADETTGEYTQCYSDSRGVHRIYRMTFDGREWRLWRDVPGFAQRFTGRFSDDGDTIEGGYELDTDGEWRRDFEIVYRRATG</sequence>
<dbReference type="OrthoDB" id="4210699at2"/>
<gene>
    <name evidence="1" type="ORF">LX16_0665</name>
</gene>
<keyword evidence="2" id="KW-1185">Reference proteome</keyword>
<proteinExistence type="predicted"/>
<comment type="caution">
    <text evidence="1">The sequence shown here is derived from an EMBL/GenBank/DDBJ whole genome shotgun (WGS) entry which is preliminary data.</text>
</comment>
<organism evidence="1 2">
    <name type="scientific">Stackebrandtia albiflava</name>
    <dbReference type="NCBI Taxonomy" id="406432"/>
    <lineage>
        <taxon>Bacteria</taxon>
        <taxon>Bacillati</taxon>
        <taxon>Actinomycetota</taxon>
        <taxon>Actinomycetes</taxon>
        <taxon>Glycomycetales</taxon>
        <taxon>Glycomycetaceae</taxon>
        <taxon>Stackebrandtia</taxon>
    </lineage>
</organism>
<dbReference type="EMBL" id="VLLL01000005">
    <property type="protein sequence ID" value="TWJ14970.1"/>
    <property type="molecule type" value="Genomic_DNA"/>
</dbReference>